<organism evidence="1">
    <name type="scientific">Brassica oleracea</name>
    <name type="common">Wild cabbage</name>
    <dbReference type="NCBI Taxonomy" id="3712"/>
    <lineage>
        <taxon>Eukaryota</taxon>
        <taxon>Viridiplantae</taxon>
        <taxon>Streptophyta</taxon>
        <taxon>Embryophyta</taxon>
        <taxon>Tracheophyta</taxon>
        <taxon>Spermatophyta</taxon>
        <taxon>Magnoliopsida</taxon>
        <taxon>eudicotyledons</taxon>
        <taxon>Gunneridae</taxon>
        <taxon>Pentapetalae</taxon>
        <taxon>rosids</taxon>
        <taxon>malvids</taxon>
        <taxon>Brassicales</taxon>
        <taxon>Brassicaceae</taxon>
        <taxon>Brassiceae</taxon>
        <taxon>Brassica</taxon>
    </lineage>
</organism>
<dbReference type="EMBL" id="LR031879">
    <property type="protein sequence ID" value="VDD54243.1"/>
    <property type="molecule type" value="Genomic_DNA"/>
</dbReference>
<evidence type="ECO:0000313" key="1">
    <source>
        <dbReference type="EMBL" id="VDD54243.1"/>
    </source>
</evidence>
<protein>
    <submittedName>
        <fullName evidence="1">Uncharacterized protein</fullName>
    </submittedName>
</protein>
<reference evidence="1" key="1">
    <citation type="submission" date="2018-11" db="EMBL/GenBank/DDBJ databases">
        <authorList>
            <consortium name="Genoscope - CEA"/>
            <person name="William W."/>
        </authorList>
    </citation>
    <scope>NUCLEOTIDE SEQUENCE</scope>
</reference>
<proteinExistence type="predicted"/>
<sequence length="58" mass="6636">MIYYYNQHVGNPSFFLPIFFLPSLPQCATSNRHLSFPLCAVTTSSLVSVHKSVWWSTN</sequence>
<dbReference type="AlphaFoldDB" id="A0A3P6F904"/>
<name>A0A3P6F904_BRAOL</name>
<accession>A0A3P6F904</accession>
<gene>
    <name evidence="1" type="ORF">BOLC8T47472H</name>
</gene>